<sequence>MPSYNQAPFLEEAVRSVLDQNGVAVELLVLDPGSTDGSWELLERLREGYGERLRLIFEPDEGQSDAVNRGMALARGQLLGWLNSDDRLRPGALARIAGRLDHGRPAWLYGRAGMIDGSGRPITSLIVRYKNWRGGRFSRLKLLTENFVPQMATFWNRGMWERAGVLDTAKDLDMDYDLWLRFAAVAEPVVLPDELADFRVHGAAKGSMRTGEQLAAALATAREHSATLGWRGSVALAIHRLLGLRTRLLYLLLKP</sequence>
<protein>
    <submittedName>
        <fullName evidence="2">Glycosyl transferase family 2</fullName>
    </submittedName>
</protein>
<dbReference type="EMBL" id="VLLN01000002">
    <property type="protein sequence ID" value="TWJ33017.1"/>
    <property type="molecule type" value="Genomic_DNA"/>
</dbReference>
<accession>A0A562WRT3</accession>
<evidence type="ECO:0000313" key="3">
    <source>
        <dbReference type="Proteomes" id="UP000319449"/>
    </source>
</evidence>
<feature type="domain" description="Glycosyltransferase 2-like" evidence="1">
    <location>
        <begin position="1"/>
        <end position="145"/>
    </location>
</feature>
<comment type="caution">
    <text evidence="2">The sequence shown here is derived from an EMBL/GenBank/DDBJ whole genome shotgun (WGS) entry which is preliminary data.</text>
</comment>
<keyword evidence="2" id="KW-0808">Transferase</keyword>
<dbReference type="SUPFAM" id="SSF53448">
    <property type="entry name" value="Nucleotide-diphospho-sugar transferases"/>
    <property type="match status" value="1"/>
</dbReference>
<evidence type="ECO:0000313" key="2">
    <source>
        <dbReference type="EMBL" id="TWJ33017.1"/>
    </source>
</evidence>
<evidence type="ECO:0000259" key="1">
    <source>
        <dbReference type="Pfam" id="PF00535"/>
    </source>
</evidence>
<gene>
    <name evidence="2" type="ORF">JN12_00428</name>
</gene>
<dbReference type="InterPro" id="IPR029044">
    <property type="entry name" value="Nucleotide-diphossugar_trans"/>
</dbReference>
<dbReference type="GO" id="GO:0016758">
    <property type="term" value="F:hexosyltransferase activity"/>
    <property type="evidence" value="ECO:0007669"/>
    <property type="project" value="UniProtKB-ARBA"/>
</dbReference>
<dbReference type="Pfam" id="PF00535">
    <property type="entry name" value="Glycos_transf_2"/>
    <property type="match status" value="1"/>
</dbReference>
<dbReference type="AlphaFoldDB" id="A0A562WRT3"/>
<dbReference type="Gene3D" id="3.90.550.10">
    <property type="entry name" value="Spore Coat Polysaccharide Biosynthesis Protein SpsA, Chain A"/>
    <property type="match status" value="1"/>
</dbReference>
<dbReference type="PANTHER" id="PTHR22916">
    <property type="entry name" value="GLYCOSYLTRANSFERASE"/>
    <property type="match status" value="1"/>
</dbReference>
<name>A0A562WRT3_9BACT</name>
<dbReference type="CDD" id="cd06433">
    <property type="entry name" value="GT_2_WfgS_like"/>
    <property type="match status" value="1"/>
</dbReference>
<organism evidence="2 3">
    <name type="scientific">Geobacter argillaceus</name>
    <dbReference type="NCBI Taxonomy" id="345631"/>
    <lineage>
        <taxon>Bacteria</taxon>
        <taxon>Pseudomonadati</taxon>
        <taxon>Thermodesulfobacteriota</taxon>
        <taxon>Desulfuromonadia</taxon>
        <taxon>Geobacterales</taxon>
        <taxon>Geobacteraceae</taxon>
        <taxon>Geobacter</taxon>
    </lineage>
</organism>
<reference evidence="2 3" key="1">
    <citation type="submission" date="2019-07" db="EMBL/GenBank/DDBJ databases">
        <title>Genomic Encyclopedia of Archaeal and Bacterial Type Strains, Phase II (KMG-II): from individual species to whole genera.</title>
        <authorList>
            <person name="Goeker M."/>
        </authorList>
    </citation>
    <scope>NUCLEOTIDE SEQUENCE [LARGE SCALE GENOMIC DNA]</scope>
    <source>
        <strain evidence="2 3">ATCC BAA-1139</strain>
    </source>
</reference>
<dbReference type="InterPro" id="IPR001173">
    <property type="entry name" value="Glyco_trans_2-like"/>
</dbReference>
<keyword evidence="3" id="KW-1185">Reference proteome</keyword>
<dbReference type="PANTHER" id="PTHR22916:SF65">
    <property type="entry name" value="SLR1065 PROTEIN"/>
    <property type="match status" value="1"/>
</dbReference>
<dbReference type="Proteomes" id="UP000319449">
    <property type="component" value="Unassembled WGS sequence"/>
</dbReference>
<proteinExistence type="predicted"/>